<keyword evidence="3" id="KW-0547">Nucleotide-binding</keyword>
<dbReference type="EMBL" id="APVH01000068">
    <property type="protein sequence ID" value="EPX75773.1"/>
    <property type="molecule type" value="Genomic_DNA"/>
</dbReference>
<dbReference type="GO" id="GO:0005524">
    <property type="term" value="F:ATP binding"/>
    <property type="evidence" value="ECO:0007669"/>
    <property type="project" value="UniProtKB-KW"/>
</dbReference>
<dbReference type="InterPro" id="IPR036640">
    <property type="entry name" value="ABC1_TM_sf"/>
</dbReference>
<dbReference type="InterPro" id="IPR011527">
    <property type="entry name" value="ABC1_TM_dom"/>
</dbReference>
<dbReference type="Gene3D" id="1.20.1560.10">
    <property type="entry name" value="ABC transporter type 1, transmembrane domain"/>
    <property type="match status" value="1"/>
</dbReference>
<dbReference type="CDD" id="cd18584">
    <property type="entry name" value="ABC_6TM_AarD_CydD"/>
    <property type="match status" value="1"/>
</dbReference>
<reference evidence="11" key="1">
    <citation type="journal article" date="2014" name="Stand. Genomic Sci.">
        <title>Genome sequence of the exopolysaccharide-producing Salipiger mucosus type strain (DSM 16094(T)), a moderately halophilic member of the Roseobacter clade.</title>
        <authorList>
            <person name="Riedel T."/>
            <person name="Spring S."/>
            <person name="Fiebig A."/>
            <person name="Petersen J."/>
            <person name="Kyrpides N.C."/>
            <person name="Goker M."/>
            <person name="Klenk H.P."/>
        </authorList>
    </citation>
    <scope>NUCLEOTIDE SEQUENCE [LARGE SCALE GENOMIC DNA]</scope>
    <source>
        <strain evidence="11">DSM 16094</strain>
    </source>
</reference>
<evidence type="ECO:0000259" key="8">
    <source>
        <dbReference type="PROSITE" id="PS50893"/>
    </source>
</evidence>
<evidence type="ECO:0000256" key="3">
    <source>
        <dbReference type="ARBA" id="ARBA00022741"/>
    </source>
</evidence>
<feature type="domain" description="ABC transporter" evidence="8">
    <location>
        <begin position="342"/>
        <end position="547"/>
    </location>
</feature>
<feature type="transmembrane region" description="Helical" evidence="7">
    <location>
        <begin position="56"/>
        <end position="73"/>
    </location>
</feature>
<evidence type="ECO:0000259" key="9">
    <source>
        <dbReference type="PROSITE" id="PS50929"/>
    </source>
</evidence>
<dbReference type="GO" id="GO:0042883">
    <property type="term" value="P:cysteine transport"/>
    <property type="evidence" value="ECO:0007669"/>
    <property type="project" value="InterPro"/>
</dbReference>
<dbReference type="InterPro" id="IPR003439">
    <property type="entry name" value="ABC_transporter-like_ATP-bd"/>
</dbReference>
<dbReference type="SUPFAM" id="SSF52540">
    <property type="entry name" value="P-loop containing nucleoside triphosphate hydrolases"/>
    <property type="match status" value="1"/>
</dbReference>
<evidence type="ECO:0000256" key="7">
    <source>
        <dbReference type="SAM" id="Phobius"/>
    </source>
</evidence>
<dbReference type="STRING" id="1123237.Salmuc_05411"/>
<dbReference type="Pfam" id="PF00005">
    <property type="entry name" value="ABC_tran"/>
    <property type="match status" value="1"/>
</dbReference>
<evidence type="ECO:0000256" key="5">
    <source>
        <dbReference type="ARBA" id="ARBA00022989"/>
    </source>
</evidence>
<dbReference type="Pfam" id="PF00664">
    <property type="entry name" value="ABC_membrane"/>
    <property type="match status" value="1"/>
</dbReference>
<dbReference type="eggNOG" id="COG4988">
    <property type="taxonomic scope" value="Bacteria"/>
</dbReference>
<feature type="transmembrane region" description="Helical" evidence="7">
    <location>
        <begin position="236"/>
        <end position="261"/>
    </location>
</feature>
<feature type="transmembrane region" description="Helical" evidence="7">
    <location>
        <begin position="267"/>
        <end position="288"/>
    </location>
</feature>
<evidence type="ECO:0000256" key="6">
    <source>
        <dbReference type="ARBA" id="ARBA00023136"/>
    </source>
</evidence>
<dbReference type="InterPro" id="IPR003593">
    <property type="entry name" value="AAA+_ATPase"/>
</dbReference>
<dbReference type="GO" id="GO:0005886">
    <property type="term" value="C:plasma membrane"/>
    <property type="evidence" value="ECO:0007669"/>
    <property type="project" value="UniProtKB-SubCell"/>
</dbReference>
<dbReference type="OrthoDB" id="9806127at2"/>
<dbReference type="InterPro" id="IPR014216">
    <property type="entry name" value="ABC_transptr_CydD"/>
</dbReference>
<dbReference type="PANTHER" id="PTHR24221">
    <property type="entry name" value="ATP-BINDING CASSETTE SUB-FAMILY B"/>
    <property type="match status" value="1"/>
</dbReference>
<feature type="domain" description="ABC transmembrane type-1" evidence="9">
    <location>
        <begin position="22"/>
        <end position="307"/>
    </location>
</feature>
<dbReference type="SMART" id="SM00382">
    <property type="entry name" value="AAA"/>
    <property type="match status" value="1"/>
</dbReference>
<dbReference type="NCBIfam" id="TIGR02857">
    <property type="entry name" value="CydD"/>
    <property type="match status" value="1"/>
</dbReference>
<dbReference type="AlphaFoldDB" id="S9Q829"/>
<keyword evidence="4 10" id="KW-0067">ATP-binding</keyword>
<dbReference type="PANTHER" id="PTHR24221:SF590">
    <property type="entry name" value="COMPONENT LINKED WITH THE ASSEMBLY OF CYTOCHROME' TRANSPORT TRANSMEMBRANE ATP-BINDING PROTEIN ABC TRANSPORTER CYDD-RELATED"/>
    <property type="match status" value="1"/>
</dbReference>
<gene>
    <name evidence="10" type="ORF">Salmuc_05411</name>
</gene>
<comment type="subcellular location">
    <subcellularLocation>
        <location evidence="1">Cell membrane</location>
        <topology evidence="1">Multi-pass membrane protein</topology>
    </subcellularLocation>
</comment>
<dbReference type="RefSeq" id="WP_020041846.1">
    <property type="nucleotide sequence ID" value="NZ_KE557288.1"/>
</dbReference>
<accession>S9Q829</accession>
<keyword evidence="11" id="KW-1185">Reference proteome</keyword>
<keyword evidence="2 7" id="KW-0812">Transmembrane</keyword>
<dbReference type="PROSITE" id="PS50893">
    <property type="entry name" value="ABC_TRANSPORTER_2"/>
    <property type="match status" value="1"/>
</dbReference>
<proteinExistence type="predicted"/>
<dbReference type="GO" id="GO:0016887">
    <property type="term" value="F:ATP hydrolysis activity"/>
    <property type="evidence" value="ECO:0007669"/>
    <property type="project" value="InterPro"/>
</dbReference>
<keyword evidence="5 7" id="KW-1133">Transmembrane helix</keyword>
<name>S9Q829_9RHOB</name>
<dbReference type="SUPFAM" id="SSF90123">
    <property type="entry name" value="ABC transporter transmembrane region"/>
    <property type="match status" value="1"/>
</dbReference>
<evidence type="ECO:0000256" key="2">
    <source>
        <dbReference type="ARBA" id="ARBA00022692"/>
    </source>
</evidence>
<evidence type="ECO:0000313" key="10">
    <source>
        <dbReference type="EMBL" id="EPX75773.1"/>
    </source>
</evidence>
<sequence length="549" mass="56972">MARRPTADRLLSTEAIGRLRRAAMLSVAAGLFWPLQAMALAWGVQGWVSGADATRSLVAAAFFAGWGLLRAVVERMSARQCYAAADGVIHKLRQGVVTREALRPEGATSSAALAAMLTEKLAALGPWITRYRPAMLRAKVLPLVFIAVAASMSWPVALILLIAGPLIPLFMALVGMAAKEASAKQMVEVGALNSLLIDRIAAMPDILLLNAGAASRAAFEARADGLRARTMSVLRVAFLSSTVLELFSALGVALVAVYVGFSLLGVFHFGTWGAPLTVGEGVFLLLLAPEFFQPLRDLASAWHDRAAAEAVADEVDALTADETPAVLGQGGDAAPLPGPASVHLKGVTVRRGGAVLALPDLEVAAGESVALQGPSGVGKSTTLDLVAGLTRPETGVVEVAGQPLTDESADAWRARIAHVPQSVHVPDMTLRRFLDPHDSGTDMRRALERARAAEIVAALPEGLETRLGETGAGVSGGEARRLLLARAFLTGAEVVLADEPTADLDAATGTAITAALTELAAEGRTVIVATHDTSLAGALGRVVTLEAAP</sequence>
<evidence type="ECO:0000313" key="11">
    <source>
        <dbReference type="Proteomes" id="UP000015347"/>
    </source>
</evidence>
<comment type="caution">
    <text evidence="10">The sequence shown here is derived from an EMBL/GenBank/DDBJ whole genome shotgun (WGS) entry which is preliminary data.</text>
</comment>
<dbReference type="InterPro" id="IPR039421">
    <property type="entry name" value="Type_1_exporter"/>
</dbReference>
<keyword evidence="6 7" id="KW-0472">Membrane</keyword>
<dbReference type="PROSITE" id="PS00211">
    <property type="entry name" value="ABC_TRANSPORTER_1"/>
    <property type="match status" value="1"/>
</dbReference>
<dbReference type="Gene3D" id="3.40.50.300">
    <property type="entry name" value="P-loop containing nucleotide triphosphate hydrolases"/>
    <property type="match status" value="1"/>
</dbReference>
<feature type="transmembrane region" description="Helical" evidence="7">
    <location>
        <begin position="134"/>
        <end position="152"/>
    </location>
</feature>
<dbReference type="GO" id="GO:0140359">
    <property type="term" value="F:ABC-type transporter activity"/>
    <property type="evidence" value="ECO:0007669"/>
    <property type="project" value="InterPro"/>
</dbReference>
<dbReference type="PROSITE" id="PS50929">
    <property type="entry name" value="ABC_TM1F"/>
    <property type="match status" value="1"/>
</dbReference>
<evidence type="ECO:0000256" key="1">
    <source>
        <dbReference type="ARBA" id="ARBA00004651"/>
    </source>
</evidence>
<feature type="transmembrane region" description="Helical" evidence="7">
    <location>
        <begin position="21"/>
        <end position="44"/>
    </location>
</feature>
<dbReference type="Proteomes" id="UP000015347">
    <property type="component" value="Unassembled WGS sequence"/>
</dbReference>
<dbReference type="HOGENOM" id="CLU_000604_84_9_5"/>
<organism evidence="10 11">
    <name type="scientific">Salipiger mucosus DSM 16094</name>
    <dbReference type="NCBI Taxonomy" id="1123237"/>
    <lineage>
        <taxon>Bacteria</taxon>
        <taxon>Pseudomonadati</taxon>
        <taxon>Pseudomonadota</taxon>
        <taxon>Alphaproteobacteria</taxon>
        <taxon>Rhodobacterales</taxon>
        <taxon>Roseobacteraceae</taxon>
        <taxon>Salipiger</taxon>
    </lineage>
</organism>
<protein>
    <submittedName>
        <fullName evidence="10">Transport ATP-binding protein CydD</fullName>
    </submittedName>
</protein>
<dbReference type="InterPro" id="IPR017871">
    <property type="entry name" value="ABC_transporter-like_CS"/>
</dbReference>
<dbReference type="InterPro" id="IPR027417">
    <property type="entry name" value="P-loop_NTPase"/>
</dbReference>
<evidence type="ECO:0000256" key="4">
    <source>
        <dbReference type="ARBA" id="ARBA00022840"/>
    </source>
</evidence>